<protein>
    <submittedName>
        <fullName evidence="1">Uncharacterized protein</fullName>
    </submittedName>
</protein>
<reference evidence="1 2" key="1">
    <citation type="submission" date="2012-01" db="EMBL/GenBank/DDBJ databases">
        <title>The Genome Sequence of Megamonas funiformis YIT 11815.</title>
        <authorList>
            <consortium name="The Broad Institute Genome Sequencing Platform"/>
            <person name="Earl A."/>
            <person name="Ward D."/>
            <person name="Feldgarden M."/>
            <person name="Gevers D."/>
            <person name="Morotomi M."/>
            <person name="Young S.K."/>
            <person name="Zeng Q."/>
            <person name="Gargeya S."/>
            <person name="Fitzgerald M."/>
            <person name="Haas B."/>
            <person name="Abouelleil A."/>
            <person name="Alvarado L."/>
            <person name="Arachchi H.M."/>
            <person name="Berlin A."/>
            <person name="Chapman S.B."/>
            <person name="Gearin G."/>
            <person name="Goldberg J."/>
            <person name="Griggs A."/>
            <person name="Gujja S."/>
            <person name="Hansen M."/>
            <person name="Heiman D."/>
            <person name="Howarth C."/>
            <person name="Larimer J."/>
            <person name="Lui A."/>
            <person name="MacDonald P.J.P."/>
            <person name="McCowen C."/>
            <person name="Montmayeur A."/>
            <person name="Murphy C."/>
            <person name="Neiman D."/>
            <person name="Pearson M."/>
            <person name="Priest M."/>
            <person name="Roberts A."/>
            <person name="Saif S."/>
            <person name="Shea T."/>
            <person name="Sisk P."/>
            <person name="Stolte C."/>
            <person name="Sykes S."/>
            <person name="Wortman J."/>
            <person name="Nusbaum C."/>
            <person name="Birren B."/>
        </authorList>
    </citation>
    <scope>NUCLEOTIDE SEQUENCE [LARGE SCALE GENOMIC DNA]</scope>
    <source>
        <strain evidence="1 2">YIT 11815</strain>
    </source>
</reference>
<evidence type="ECO:0000313" key="1">
    <source>
        <dbReference type="EMBL" id="EHR38521.1"/>
    </source>
</evidence>
<dbReference type="EMBL" id="ADMB01000036">
    <property type="protein sequence ID" value="EHR38521.1"/>
    <property type="molecule type" value="Genomic_DNA"/>
</dbReference>
<organism evidence="1 2">
    <name type="scientific">Megamonas funiformis YIT 11815</name>
    <dbReference type="NCBI Taxonomy" id="742816"/>
    <lineage>
        <taxon>Bacteria</taxon>
        <taxon>Bacillati</taxon>
        <taxon>Bacillota</taxon>
        <taxon>Negativicutes</taxon>
        <taxon>Selenomonadales</taxon>
        <taxon>Selenomonadaceae</taxon>
        <taxon>Megamonas</taxon>
    </lineage>
</organism>
<accession>A0ABN0EJW8</accession>
<keyword evidence="2" id="KW-1185">Reference proteome</keyword>
<feature type="non-terminal residue" evidence="1">
    <location>
        <position position="56"/>
    </location>
</feature>
<proteinExistence type="predicted"/>
<evidence type="ECO:0000313" key="2">
    <source>
        <dbReference type="Proteomes" id="UP000005963"/>
    </source>
</evidence>
<name>A0ABN0EJW8_9FIRM</name>
<comment type="caution">
    <text evidence="1">The sequence shown here is derived from an EMBL/GenBank/DDBJ whole genome shotgun (WGS) entry which is preliminary data.</text>
</comment>
<dbReference type="Proteomes" id="UP000005963">
    <property type="component" value="Unassembled WGS sequence"/>
</dbReference>
<gene>
    <name evidence="1" type="ORF">HMPREF9454_00729</name>
</gene>
<sequence length="56" mass="6468">MHEEFINFIISLIPTKLETYVGGGVAFVGILLQHFIGQWNNQIEILLIFMIIDYIT</sequence>